<name>G2J7A4_9BURK</name>
<keyword evidence="2" id="KW-1185">Reference proteome</keyword>
<sequence>MQHIGPSAASFRSAVDAAIAQHDPLCIQSVTQAFVASYRTFSESLEAARAHRSMDASTADVLTRILNQLKNEYAEGLTGMRADIARLQACDASLFKAFCSTANDKIDRLEQFWKTAYPHLSAPKADGMESGI</sequence>
<dbReference type="RefSeq" id="WP_006681945.1">
    <property type="nucleotide sequence ID" value="NZ_CAFB01000011.1"/>
</dbReference>
<protein>
    <submittedName>
        <fullName evidence="1">Uncharacterized protein</fullName>
    </submittedName>
</protein>
<reference evidence="1 2" key="1">
    <citation type="submission" date="2011-08" db="EMBL/GenBank/DDBJ databases">
        <title>The genome of the obligate endobacterium of an arbuscular mycorrhizal fungus reveals an interphylum network of nutritional interactions.</title>
        <authorList>
            <person name="Ghignone S."/>
            <person name="Salvioli A."/>
            <person name="Anca I."/>
            <person name="Lumini E."/>
            <person name="Ortu G."/>
            <person name="Petiti L."/>
            <person name="Cruveiller S."/>
            <person name="Bianciotto V."/>
            <person name="Piffanelli P."/>
            <person name="Lanfranco L."/>
            <person name="Bonfante P."/>
        </authorList>
    </citation>
    <scope>NUCLEOTIDE SEQUENCE [LARGE SCALE GENOMIC DNA]</scope>
    <source>
        <strain evidence="1 2">BEG34</strain>
    </source>
</reference>
<dbReference type="OrthoDB" id="9883000at2"/>
<accession>G2J7A4</accession>
<evidence type="ECO:0000313" key="2">
    <source>
        <dbReference type="Proteomes" id="UP000054051"/>
    </source>
</evidence>
<dbReference type="Proteomes" id="UP000054051">
    <property type="component" value="Unassembled WGS sequence"/>
</dbReference>
<dbReference type="AlphaFoldDB" id="G2J7A4"/>
<gene>
    <name evidence="1" type="ORF">CAGGBEG34_100037</name>
</gene>
<dbReference type="EMBL" id="CAFB01000011">
    <property type="protein sequence ID" value="CCD28644.1"/>
    <property type="molecule type" value="Genomic_DNA"/>
</dbReference>
<comment type="caution">
    <text evidence="1">The sequence shown here is derived from an EMBL/GenBank/DDBJ whole genome shotgun (WGS) entry which is preliminary data.</text>
</comment>
<proteinExistence type="predicted"/>
<organism evidence="1 2">
    <name type="scientific">Candidatus Glomeribacter gigasporarum BEG34</name>
    <dbReference type="NCBI Taxonomy" id="1070319"/>
    <lineage>
        <taxon>Bacteria</taxon>
        <taxon>Pseudomonadati</taxon>
        <taxon>Pseudomonadota</taxon>
        <taxon>Betaproteobacteria</taxon>
        <taxon>Burkholderiales</taxon>
        <taxon>Burkholderiaceae</taxon>
        <taxon>Candidatus Glomeribacter</taxon>
    </lineage>
</organism>
<evidence type="ECO:0000313" key="1">
    <source>
        <dbReference type="EMBL" id="CCD28644.1"/>
    </source>
</evidence>